<sequence length="262" mass="28397">MARLDITETRITTDGFAASYVHTQVCNGVIIATQSGDRRIDHAARGALEDLYPDRGNTMFNVDPLGKVGGSTDWTTQQVPAACFPQHPGRAKPCSAASSEQSQPEPPMSYRITGLSHALFAPLFGKSDAELAMLGVERVIADAPSCYPDRITMRDADAGETLLLLNHQHQPANSPYQSSHAIYVIEGATDTYDAVDEIPPVMAHRLLSLRGFNTADKIEDGRVVPGAEADATIRDMLRNNKIRYIHAHNAGHGCYSGLITRA</sequence>
<feature type="compositionally biased region" description="Low complexity" evidence="2">
    <location>
        <begin position="93"/>
        <end position="103"/>
    </location>
</feature>
<organism evidence="3">
    <name type="scientific">Gymnodinialimonas phycosphaerae</name>
    <dbReference type="NCBI Taxonomy" id="2841589"/>
    <lineage>
        <taxon>Bacteria</taxon>
        <taxon>Pseudomonadati</taxon>
        <taxon>Pseudomonadota</taxon>
        <taxon>Alphaproteobacteria</taxon>
        <taxon>Rhodobacterales</taxon>
        <taxon>Paracoccaceae</taxon>
        <taxon>Gymnodinialimonas</taxon>
    </lineage>
</organism>
<proteinExistence type="predicted"/>
<dbReference type="GO" id="GO:0009446">
    <property type="term" value="P:putrescine biosynthetic process"/>
    <property type="evidence" value="ECO:0007669"/>
    <property type="project" value="InterPro"/>
</dbReference>
<feature type="region of interest" description="Disordered" evidence="2">
    <location>
        <begin position="85"/>
        <end position="108"/>
    </location>
</feature>
<accession>A0A975YEA0</accession>
<evidence type="ECO:0000256" key="2">
    <source>
        <dbReference type="SAM" id="MobiDB-lite"/>
    </source>
</evidence>
<dbReference type="RefSeq" id="WP_257893055.1">
    <property type="nucleotide sequence ID" value="NZ_JAIMBW010000001.1"/>
</dbReference>
<dbReference type="InterPro" id="IPR007466">
    <property type="entry name" value="Peptidyl-Arg-deiminase_porph"/>
</dbReference>
<dbReference type="Gene3D" id="3.75.10.10">
    <property type="entry name" value="L-arginine/glycine Amidinotransferase, Chain A"/>
    <property type="match status" value="1"/>
</dbReference>
<evidence type="ECO:0000313" key="4">
    <source>
        <dbReference type="Proteomes" id="UP000693972"/>
    </source>
</evidence>
<keyword evidence="1" id="KW-0378">Hydrolase</keyword>
<dbReference type="AlphaFoldDB" id="A0A975YEA0"/>
<dbReference type="Proteomes" id="UP000693972">
    <property type="component" value="Unassembled WGS sequence"/>
</dbReference>
<dbReference type="GO" id="GO:0004668">
    <property type="term" value="F:protein-arginine deiminase activity"/>
    <property type="evidence" value="ECO:0007669"/>
    <property type="project" value="InterPro"/>
</dbReference>
<name>A0A975YEA0_9RHOB</name>
<keyword evidence="4" id="KW-1185">Reference proteome</keyword>
<gene>
    <name evidence="3" type="ORF">KUL25_11355</name>
</gene>
<dbReference type="Pfam" id="PF04371">
    <property type="entry name" value="PAD_porph"/>
    <property type="match status" value="1"/>
</dbReference>
<protein>
    <submittedName>
        <fullName evidence="3">DUF1203 domain-containing protein</fullName>
    </submittedName>
</protein>
<dbReference type="EMBL" id="JAIMBW010000001">
    <property type="protein sequence ID" value="MBY4893361.1"/>
    <property type="molecule type" value="Genomic_DNA"/>
</dbReference>
<dbReference type="SUPFAM" id="SSF55909">
    <property type="entry name" value="Pentein"/>
    <property type="match status" value="1"/>
</dbReference>
<evidence type="ECO:0000256" key="1">
    <source>
        <dbReference type="ARBA" id="ARBA00022801"/>
    </source>
</evidence>
<dbReference type="EMBL" id="CP078073">
    <property type="protein sequence ID" value="QXL86091.1"/>
    <property type="molecule type" value="Genomic_DNA"/>
</dbReference>
<dbReference type="InterPro" id="IPR009593">
    <property type="entry name" value="DUF1203"/>
</dbReference>
<reference evidence="3 4" key="1">
    <citation type="submission" date="2021-07" db="EMBL/GenBank/DDBJ databases">
        <title>Karlodiniumbacter phycospheric gen. nov., sp. nov., a phycosphere bacterium isolated from karlodinium veneficum.</title>
        <authorList>
            <person name="Peng Y."/>
            <person name="Jiang L."/>
            <person name="Lee J."/>
        </authorList>
    </citation>
    <scope>NUCLEOTIDE SEQUENCE</scope>
    <source>
        <strain evidence="3 4">N5</strain>
    </source>
</reference>
<dbReference type="Pfam" id="PF06718">
    <property type="entry name" value="DUF1203"/>
    <property type="match status" value="1"/>
</dbReference>
<evidence type="ECO:0000313" key="3">
    <source>
        <dbReference type="EMBL" id="QXL86091.1"/>
    </source>
</evidence>